<proteinExistence type="predicted"/>
<evidence type="ECO:0000256" key="1">
    <source>
        <dbReference type="SAM" id="SignalP"/>
    </source>
</evidence>
<feature type="chain" id="PRO_5011705540" evidence="1">
    <location>
        <begin position="25"/>
        <end position="99"/>
    </location>
</feature>
<feature type="signal peptide" evidence="1">
    <location>
        <begin position="1"/>
        <end position="24"/>
    </location>
</feature>
<dbReference type="RefSeq" id="WP_090210596.1">
    <property type="nucleotide sequence ID" value="NZ_FOZM01000004.1"/>
</dbReference>
<name>A0A1I6N364_9RHOB</name>
<gene>
    <name evidence="2" type="ORF">SAMN05444714_3214</name>
</gene>
<dbReference type="AlphaFoldDB" id="A0A1I6N364"/>
<dbReference type="EMBL" id="FOZM01000004">
    <property type="protein sequence ID" value="SFS22238.1"/>
    <property type="molecule type" value="Genomic_DNA"/>
</dbReference>
<keyword evidence="1" id="KW-0732">Signal</keyword>
<organism evidence="2 3">
    <name type="scientific">Yoonia litorea</name>
    <dbReference type="NCBI Taxonomy" id="1123755"/>
    <lineage>
        <taxon>Bacteria</taxon>
        <taxon>Pseudomonadati</taxon>
        <taxon>Pseudomonadota</taxon>
        <taxon>Alphaproteobacteria</taxon>
        <taxon>Rhodobacterales</taxon>
        <taxon>Paracoccaceae</taxon>
        <taxon>Yoonia</taxon>
    </lineage>
</organism>
<accession>A0A1I6N364</accession>
<reference evidence="2 3" key="1">
    <citation type="submission" date="2016-10" db="EMBL/GenBank/DDBJ databases">
        <authorList>
            <person name="de Groot N.N."/>
        </authorList>
    </citation>
    <scope>NUCLEOTIDE SEQUENCE [LARGE SCALE GENOMIC DNA]</scope>
    <source>
        <strain evidence="2 3">DSM 29433</strain>
    </source>
</reference>
<protein>
    <submittedName>
        <fullName evidence="2">Uncharacterized protein</fullName>
    </submittedName>
</protein>
<evidence type="ECO:0000313" key="3">
    <source>
        <dbReference type="Proteomes" id="UP000198926"/>
    </source>
</evidence>
<dbReference type="OrthoDB" id="9810895at2"/>
<dbReference type="STRING" id="1123755.SAMN05444714_3214"/>
<evidence type="ECO:0000313" key="2">
    <source>
        <dbReference type="EMBL" id="SFS22238.1"/>
    </source>
</evidence>
<dbReference type="Proteomes" id="UP000198926">
    <property type="component" value="Unassembled WGS sequence"/>
</dbReference>
<sequence>MKLGTSLAIGVLVAGMAAATSASAATCANRTAVVDRLENRFGETAIANAISPSNNILEVFAAEEAQTWTILLTLPERNLTCLVSSGSGTTELQAYLETL</sequence>
<keyword evidence="3" id="KW-1185">Reference proteome</keyword>